<feature type="transmembrane region" description="Helical" evidence="1">
    <location>
        <begin position="213"/>
        <end position="231"/>
    </location>
</feature>
<feature type="transmembrane region" description="Helical" evidence="1">
    <location>
        <begin position="137"/>
        <end position="159"/>
    </location>
</feature>
<dbReference type="Pfam" id="PF14501">
    <property type="entry name" value="HATPase_c_5"/>
    <property type="match status" value="1"/>
</dbReference>
<dbReference type="InterPro" id="IPR032834">
    <property type="entry name" value="NatK-like_C"/>
</dbReference>
<evidence type="ECO:0000256" key="1">
    <source>
        <dbReference type="SAM" id="Phobius"/>
    </source>
</evidence>
<dbReference type="Proteomes" id="UP001529380">
    <property type="component" value="Unassembled WGS sequence"/>
</dbReference>
<dbReference type="RefSeq" id="WP_289599613.1">
    <property type="nucleotide sequence ID" value="NZ_JAUDCL010000009.1"/>
</dbReference>
<keyword evidence="1" id="KW-0812">Transmembrane</keyword>
<feature type="transmembrane region" description="Helical" evidence="1">
    <location>
        <begin position="90"/>
        <end position="117"/>
    </location>
</feature>
<feature type="domain" description="Sensor histidine kinase NatK-like C-terminal" evidence="2">
    <location>
        <begin position="339"/>
        <end position="444"/>
    </location>
</feature>
<dbReference type="GO" id="GO:0005524">
    <property type="term" value="F:ATP binding"/>
    <property type="evidence" value="ECO:0007669"/>
    <property type="project" value="UniProtKB-KW"/>
</dbReference>
<dbReference type="InterPro" id="IPR036890">
    <property type="entry name" value="HATPase_C_sf"/>
</dbReference>
<keyword evidence="3" id="KW-0067">ATP-binding</keyword>
<feature type="transmembrane region" description="Helical" evidence="1">
    <location>
        <begin position="180"/>
        <end position="201"/>
    </location>
</feature>
<dbReference type="Gene3D" id="3.30.565.10">
    <property type="entry name" value="Histidine kinase-like ATPase, C-terminal domain"/>
    <property type="match status" value="1"/>
</dbReference>
<reference evidence="4" key="1">
    <citation type="submission" date="2023-06" db="EMBL/GenBank/DDBJ databases">
        <title>Identification and characterization of horizontal gene transfer across gut microbiota members of farm animals based on homology search.</title>
        <authorList>
            <person name="Zeman M."/>
            <person name="Kubasova T."/>
            <person name="Jahodarova E."/>
            <person name="Nykrynova M."/>
            <person name="Rychlik I."/>
        </authorList>
    </citation>
    <scope>NUCLEOTIDE SEQUENCE [LARGE SCALE GENOMIC DNA]</scope>
    <source>
        <strain evidence="4">ET340</strain>
    </source>
</reference>
<reference evidence="3 4" key="2">
    <citation type="submission" date="2023-06" db="EMBL/GenBank/DDBJ databases">
        <title>Identification and characterization of horizontal gene transfer across gut microbiota members of farm animals based on homology search.</title>
        <authorList>
            <person name="Schwarzerova J."/>
            <person name="Nykrynova M."/>
            <person name="Jureckova K."/>
            <person name="Cejkova D."/>
            <person name="Rychlik I."/>
        </authorList>
    </citation>
    <scope>NUCLEOTIDE SEQUENCE [LARGE SCALE GENOMIC DNA]</scope>
    <source>
        <strain evidence="3 4">ET340</strain>
    </source>
</reference>
<name>A0ABT7UQE3_9FIRM</name>
<evidence type="ECO:0000313" key="4">
    <source>
        <dbReference type="Proteomes" id="UP001529380"/>
    </source>
</evidence>
<keyword evidence="1" id="KW-0472">Membrane</keyword>
<feature type="transmembrane region" description="Helical" evidence="1">
    <location>
        <begin position="6"/>
        <end position="27"/>
    </location>
</feature>
<evidence type="ECO:0000313" key="3">
    <source>
        <dbReference type="EMBL" id="MDM8200965.1"/>
    </source>
</evidence>
<comment type="caution">
    <text evidence="3">The sequence shown here is derived from an EMBL/GenBank/DDBJ whole genome shotgun (WGS) entry which is preliminary data.</text>
</comment>
<accession>A0ABT7UQE3</accession>
<dbReference type="SUPFAM" id="SSF55874">
    <property type="entry name" value="ATPase domain of HSP90 chaperone/DNA topoisomerase II/histidine kinase"/>
    <property type="match status" value="1"/>
</dbReference>
<keyword evidence="4" id="KW-1185">Reference proteome</keyword>
<feature type="transmembrane region" description="Helical" evidence="1">
    <location>
        <begin position="36"/>
        <end position="55"/>
    </location>
</feature>
<proteinExistence type="predicted"/>
<organism evidence="3 4">
    <name type="scientific">Allofournierella massiliensis</name>
    <dbReference type="NCBI Taxonomy" id="1650663"/>
    <lineage>
        <taxon>Bacteria</taxon>
        <taxon>Bacillati</taxon>
        <taxon>Bacillota</taxon>
        <taxon>Clostridia</taxon>
        <taxon>Eubacteriales</taxon>
        <taxon>Oscillospiraceae</taxon>
        <taxon>Allofournierella</taxon>
    </lineage>
</organism>
<sequence>MYASLTQLFLYKMVFLAELLVAEAIFARRLRPRRHFLPRAVAALVCCFAFAYWFPLARYTVLYNSVMFFSIFAVTLAALAFCFEENGWNLLFCALVGYTVQHIAFVVNDTAVVLFRLDTLLSRMGSLTDPYSNTQRTGAWNPLEIICYLDCYVLVYWYLGYFLSRRMKRGEDLSLGRKPLIVLAGVLVAVDIWFNMITVMNPDATRQTVLLENAYNLLCCALALVLQFGTLTRQKLAQNNEILQQMLDQKEKQYKIRRESMELVDIKYHDLKHQLGLLRSQMSEQALKGMEEAVDRYRTAVRTGNEHLDIILMEKAMLCQKHGMDFSVIADGAALDFLDPTDLYSLFGNALENAMEYLETVPQREKRFVHVSGRRTGQLVVIRVENYCDGPALAPGGTLPATSKQDKAFHGFGMRSIQLTAEKYGGQFSVQAQGHLFALNVLLPRPQPAAN</sequence>
<protein>
    <submittedName>
        <fullName evidence="3">ATP-binding protein</fullName>
    </submittedName>
</protein>
<reference evidence="3 4" key="3">
    <citation type="submission" date="2023-06" db="EMBL/GenBank/DDBJ databases">
        <authorList>
            <person name="Zeman M."/>
            <person name="Kubasova T."/>
            <person name="Jahodarova E."/>
            <person name="Nykrynova M."/>
            <person name="Rychlik I."/>
        </authorList>
    </citation>
    <scope>NUCLEOTIDE SEQUENCE [LARGE SCALE GENOMIC DNA]</scope>
    <source>
        <strain evidence="3 4">ET340</strain>
    </source>
</reference>
<keyword evidence="3" id="KW-0547">Nucleotide-binding</keyword>
<evidence type="ECO:0000259" key="2">
    <source>
        <dbReference type="Pfam" id="PF14501"/>
    </source>
</evidence>
<dbReference type="CDD" id="cd16935">
    <property type="entry name" value="HATPase_AgrC-ComD-like"/>
    <property type="match status" value="1"/>
</dbReference>
<gene>
    <name evidence="3" type="ORF">QUW08_06620</name>
</gene>
<keyword evidence="1" id="KW-1133">Transmembrane helix</keyword>
<feature type="transmembrane region" description="Helical" evidence="1">
    <location>
        <begin position="61"/>
        <end position="83"/>
    </location>
</feature>
<dbReference type="EMBL" id="JAUDCL010000009">
    <property type="protein sequence ID" value="MDM8200965.1"/>
    <property type="molecule type" value="Genomic_DNA"/>
</dbReference>